<dbReference type="InterPro" id="IPR012296">
    <property type="entry name" value="Nuclease_put_TT1808"/>
</dbReference>
<reference evidence="2 3" key="1">
    <citation type="journal article" date="2020" name="ISME J.">
        <title>Comparative genomics reveals insights into cyanobacterial evolution and habitat adaptation.</title>
        <authorList>
            <person name="Chen M.Y."/>
            <person name="Teng W.K."/>
            <person name="Zhao L."/>
            <person name="Hu C.X."/>
            <person name="Zhou Y.K."/>
            <person name="Han B.P."/>
            <person name="Song L.R."/>
            <person name="Shu W.S."/>
        </authorList>
    </citation>
    <scope>NUCLEOTIDE SEQUENCE [LARGE SCALE GENOMIC DNA]</scope>
    <source>
        <strain evidence="2 3">FACHB-1040</strain>
    </source>
</reference>
<dbReference type="Proteomes" id="UP000606721">
    <property type="component" value="Unassembled WGS sequence"/>
</dbReference>
<name>A0ABR8BWS5_APHFL</name>
<keyword evidence="3" id="KW-1185">Reference proteome</keyword>
<dbReference type="GeneID" id="78014353"/>
<dbReference type="PANTHER" id="PTHR34107:SF7">
    <property type="entry name" value="SLR2092 PROTEIN"/>
    <property type="match status" value="1"/>
</dbReference>
<protein>
    <submittedName>
        <fullName evidence="2">Uma2 family endonuclease</fullName>
    </submittedName>
</protein>
<dbReference type="Pfam" id="PF05685">
    <property type="entry name" value="Uma2"/>
    <property type="match status" value="1"/>
</dbReference>
<dbReference type="SUPFAM" id="SSF52980">
    <property type="entry name" value="Restriction endonuclease-like"/>
    <property type="match status" value="1"/>
</dbReference>
<dbReference type="InterPro" id="IPR008538">
    <property type="entry name" value="Uma2"/>
</dbReference>
<sequence length="192" mass="21728">MTAVTLQIPQSLKFTDDEFVEIVAANKDLRLELSHQGELTIMSPTGGETGNRNFEMCLDLGYWNRQNNLGKAFDSSTGFKLPNGATRSPDVSWIKIERWNVLTPEQRKKFLPLCPDFVIELVSESDDLADTQAKMQEFIANGLRLGWLINPKTKQVEIYRQNQEIEVLQSPISLSGEDVLPGFILDLQPIFL</sequence>
<dbReference type="GO" id="GO:0004519">
    <property type="term" value="F:endonuclease activity"/>
    <property type="evidence" value="ECO:0007669"/>
    <property type="project" value="UniProtKB-KW"/>
</dbReference>
<dbReference type="PANTHER" id="PTHR34107">
    <property type="entry name" value="SLL0198 PROTEIN-RELATED"/>
    <property type="match status" value="1"/>
</dbReference>
<dbReference type="RefSeq" id="WP_028091459.1">
    <property type="nucleotide sequence ID" value="NZ_JACJQT010000029.1"/>
</dbReference>
<dbReference type="EMBL" id="JACJQT010000029">
    <property type="protein sequence ID" value="MBD2279091.1"/>
    <property type="molecule type" value="Genomic_DNA"/>
</dbReference>
<accession>A0ABR8BWS5</accession>
<keyword evidence="2" id="KW-0255">Endonuclease</keyword>
<dbReference type="InterPro" id="IPR011335">
    <property type="entry name" value="Restrct_endonuc-II-like"/>
</dbReference>
<gene>
    <name evidence="2" type="ORF">H6F99_12535</name>
</gene>
<proteinExistence type="predicted"/>
<organism evidence="2 3">
    <name type="scientific">Aphanizomenon flos-aquae FACHB-1040</name>
    <dbReference type="NCBI Taxonomy" id="2692887"/>
    <lineage>
        <taxon>Bacteria</taxon>
        <taxon>Bacillati</taxon>
        <taxon>Cyanobacteriota</taxon>
        <taxon>Cyanophyceae</taxon>
        <taxon>Nostocales</taxon>
        <taxon>Aphanizomenonaceae</taxon>
        <taxon>Aphanizomenon</taxon>
    </lineage>
</organism>
<evidence type="ECO:0000259" key="1">
    <source>
        <dbReference type="Pfam" id="PF05685"/>
    </source>
</evidence>
<evidence type="ECO:0000313" key="2">
    <source>
        <dbReference type="EMBL" id="MBD2279091.1"/>
    </source>
</evidence>
<evidence type="ECO:0000313" key="3">
    <source>
        <dbReference type="Proteomes" id="UP000606721"/>
    </source>
</evidence>
<keyword evidence="2" id="KW-0378">Hydrolase</keyword>
<feature type="domain" description="Putative restriction endonuclease" evidence="1">
    <location>
        <begin position="17"/>
        <end position="187"/>
    </location>
</feature>
<comment type="caution">
    <text evidence="2">The sequence shown here is derived from an EMBL/GenBank/DDBJ whole genome shotgun (WGS) entry which is preliminary data.</text>
</comment>
<keyword evidence="2" id="KW-0540">Nuclease</keyword>
<dbReference type="Gene3D" id="3.90.1570.10">
    <property type="entry name" value="tt1808, chain A"/>
    <property type="match status" value="1"/>
</dbReference>
<dbReference type="CDD" id="cd06260">
    <property type="entry name" value="DUF820-like"/>
    <property type="match status" value="1"/>
</dbReference>